<keyword evidence="2" id="KW-0964">Secreted</keyword>
<dbReference type="OrthoDB" id="1046782at2759"/>
<name>A0A232LYP7_9EURO</name>
<comment type="caution">
    <text evidence="8">The sequence shown here is derived from an EMBL/GenBank/DDBJ whole genome shotgun (WGS) entry which is preliminary data.</text>
</comment>
<comment type="function">
    <text evidence="5">GPI-anchored chitinase involved in the degradation of chitin, a component of the cell walls of fungi and exoskeletal elements of some animals (including worms and arthropods). Required to reshape the cell wall at the sites where cell wall remodeling and/or cell wall maturation actively take place such as sites of conidia formation.</text>
</comment>
<sequence>MKNLVIDSTAVDKDKTLALLDWSVSQATQLTNIVFSMPNFSTGHTGIVMPEGGSGTMMGDLTFNGGAIGLRMSNQQYEGKSLTFNACTTGIKVDHCFDCVFTNCNFMNVATGLDMTGDHVGSIVLLDSTASNSGVVVSTISESTGDHTLVIENFSKGSGITSVVSASGSTILNSDVTDSWVYGNAYTTGGPPSGSHQTGTTYTVPRPAALLRDGKYLTVPPPTYAEFDVSQVINVKSVSGLPVFGDGKTDDTRNLNAVISKYASSKILFFPQGTYIVTDTIFFPTGSRVVGEVWSTISALGSTFFNPQRPVPMVRVGNPGDVGVAQFSDMLFTVADVLQGCTLLEVNMAGTNQADVGFWNTHFRVGGAMGSKVQTNCGGDPASCKAAFALMHLTTTSSAYIENMWGWTADHDLDHGNDQTISVGRGFLVEATSATWLHGTASEHNTLYQYNFNNAANVFVGMQQSETAYWQGNGSPSLAPAPWLTLSSYGDPTFTNCATNDAQCRMGWFASISGCSNMFLYGAGFWTFFNNRNSNNDGGECQKQGVCQTNAINVRNTSSLYWFGINVKDNVNLINNNNVILVTENNNPGGSGGFGNHGAVVGAFLRDSLLGVSFPGQYEQAVYWGQNEAEKSLGNYCQSSQGIDIIVLAFLSTYGGGKAPSGTFGDCKIDSNGNGDCSSLAADIRTCQSAGKKVFISIGGGGATGFVTSQADAEGVAWTLWNSYANPSVTSDAAPRPFGDVFVNGWDLDIESPNGNSNYKYLVNKLRGFFPSDSSNTYYISGAPQCPLPELNMGDAIDNAKFDYLFIQFYNNDCSAYQFIRPDGGQGDSFNFDEWETSVSAHASAGAKLLVGLPASTSASDDAKFFLSPSELTSLVDSLTSHPGFAGVMLWDAGNSDLDPNDGCGYDQEVRSVLDTGHAC</sequence>
<evidence type="ECO:0000313" key="8">
    <source>
        <dbReference type="EMBL" id="OXV09291.1"/>
    </source>
</evidence>
<organism evidence="8 9">
    <name type="scientific">Elaphomyces granulatus</name>
    <dbReference type="NCBI Taxonomy" id="519963"/>
    <lineage>
        <taxon>Eukaryota</taxon>
        <taxon>Fungi</taxon>
        <taxon>Dikarya</taxon>
        <taxon>Ascomycota</taxon>
        <taxon>Pezizomycotina</taxon>
        <taxon>Eurotiomycetes</taxon>
        <taxon>Eurotiomycetidae</taxon>
        <taxon>Eurotiales</taxon>
        <taxon>Elaphomycetaceae</taxon>
        <taxon>Elaphomyces</taxon>
    </lineage>
</organism>
<dbReference type="GO" id="GO:0005576">
    <property type="term" value="C:extracellular region"/>
    <property type="evidence" value="ECO:0007669"/>
    <property type="project" value="TreeGrafter"/>
</dbReference>
<dbReference type="PROSITE" id="PS51910">
    <property type="entry name" value="GH18_2"/>
    <property type="match status" value="1"/>
</dbReference>
<dbReference type="InterPro" id="IPR017853">
    <property type="entry name" value="GH"/>
</dbReference>
<feature type="domain" description="GH18" evidence="7">
    <location>
        <begin position="618"/>
        <end position="917"/>
    </location>
</feature>
<dbReference type="InterPro" id="IPR012334">
    <property type="entry name" value="Pectin_lyas_fold"/>
</dbReference>
<dbReference type="Gene3D" id="3.20.20.80">
    <property type="entry name" value="Glycosidases"/>
    <property type="match status" value="1"/>
</dbReference>
<keyword evidence="3" id="KW-0378">Hydrolase</keyword>
<dbReference type="PANTHER" id="PTHR45708">
    <property type="entry name" value="ENDOCHITINASE"/>
    <property type="match status" value="1"/>
</dbReference>
<dbReference type="CDD" id="cd23668">
    <property type="entry name" value="GH55_beta13glucanase-like"/>
    <property type="match status" value="1"/>
</dbReference>
<dbReference type="InterPro" id="IPR050542">
    <property type="entry name" value="Glycosyl_Hydrlase18_Chitinase"/>
</dbReference>
<evidence type="ECO:0000313" key="9">
    <source>
        <dbReference type="Proteomes" id="UP000243515"/>
    </source>
</evidence>
<evidence type="ECO:0000256" key="2">
    <source>
        <dbReference type="ARBA" id="ARBA00022512"/>
    </source>
</evidence>
<dbReference type="SUPFAM" id="SSF51445">
    <property type="entry name" value="(Trans)glycosidases"/>
    <property type="match status" value="1"/>
</dbReference>
<dbReference type="Pfam" id="PF00704">
    <property type="entry name" value="Glyco_hydro_18"/>
    <property type="match status" value="1"/>
</dbReference>
<evidence type="ECO:0000256" key="1">
    <source>
        <dbReference type="ARBA" id="ARBA00004191"/>
    </source>
</evidence>
<dbReference type="FunFam" id="2.160.20.10:FF:000049">
    <property type="entry name" value="Putative exo-beta-1,3-glucanase"/>
    <property type="match status" value="1"/>
</dbReference>
<gene>
    <name evidence="8" type="ORF">Egran_02946</name>
</gene>
<evidence type="ECO:0000256" key="6">
    <source>
        <dbReference type="ARBA" id="ARBA00025727"/>
    </source>
</evidence>
<reference evidence="8 9" key="1">
    <citation type="journal article" date="2015" name="Environ. Microbiol.">
        <title>Metagenome sequence of Elaphomyces granulatus from sporocarp tissue reveals Ascomycota ectomycorrhizal fingerprints of genome expansion and a Proteobacteria-rich microbiome.</title>
        <authorList>
            <person name="Quandt C.A."/>
            <person name="Kohler A."/>
            <person name="Hesse C.N."/>
            <person name="Sharpton T.J."/>
            <person name="Martin F."/>
            <person name="Spatafora J.W."/>
        </authorList>
    </citation>
    <scope>NUCLEOTIDE SEQUENCE [LARGE SCALE GENOMIC DNA]</scope>
    <source>
        <strain evidence="8 9">OSC145934</strain>
    </source>
</reference>
<dbReference type="AlphaFoldDB" id="A0A232LYP7"/>
<dbReference type="CDD" id="cd02877">
    <property type="entry name" value="GH18_hevamine_XipI_class_III"/>
    <property type="match status" value="1"/>
</dbReference>
<dbReference type="InterPro" id="IPR001223">
    <property type="entry name" value="Glyco_hydro18_cat"/>
</dbReference>
<dbReference type="InterPro" id="IPR011050">
    <property type="entry name" value="Pectin_lyase_fold/virulence"/>
</dbReference>
<dbReference type="PANTHER" id="PTHR45708:SF49">
    <property type="entry name" value="ENDOCHITINASE"/>
    <property type="match status" value="1"/>
</dbReference>
<keyword evidence="4" id="KW-0326">Glycosidase</keyword>
<evidence type="ECO:0000256" key="3">
    <source>
        <dbReference type="ARBA" id="ARBA00022801"/>
    </source>
</evidence>
<dbReference type="GO" id="GO:0005975">
    <property type="term" value="P:carbohydrate metabolic process"/>
    <property type="evidence" value="ECO:0007669"/>
    <property type="project" value="InterPro"/>
</dbReference>
<evidence type="ECO:0000256" key="5">
    <source>
        <dbReference type="ARBA" id="ARBA00024658"/>
    </source>
</evidence>
<protein>
    <recommendedName>
        <fullName evidence="7">GH18 domain-containing protein</fullName>
    </recommendedName>
</protein>
<evidence type="ECO:0000256" key="4">
    <source>
        <dbReference type="ARBA" id="ARBA00023295"/>
    </source>
</evidence>
<comment type="subcellular location">
    <subcellularLocation>
        <location evidence="1">Secreted</location>
        <location evidence="1">Cell wall</location>
    </subcellularLocation>
</comment>
<keyword evidence="9" id="KW-1185">Reference proteome</keyword>
<dbReference type="Proteomes" id="UP000243515">
    <property type="component" value="Unassembled WGS sequence"/>
</dbReference>
<dbReference type="SUPFAM" id="SSF51126">
    <property type="entry name" value="Pectin lyase-like"/>
    <property type="match status" value="2"/>
</dbReference>
<dbReference type="EMBL" id="NPHW01003605">
    <property type="protein sequence ID" value="OXV09291.1"/>
    <property type="molecule type" value="Genomic_DNA"/>
</dbReference>
<keyword evidence="2" id="KW-0134">Cell wall</keyword>
<dbReference type="GO" id="GO:0004568">
    <property type="term" value="F:chitinase activity"/>
    <property type="evidence" value="ECO:0007669"/>
    <property type="project" value="TreeGrafter"/>
</dbReference>
<dbReference type="InterPro" id="IPR024535">
    <property type="entry name" value="RHGA/B-epi-like_pectate_lyase"/>
</dbReference>
<comment type="similarity">
    <text evidence="6">Belongs to the glycosyl hydrolase 18 family. Chitinase class III subfamily.</text>
</comment>
<evidence type="ECO:0000259" key="7">
    <source>
        <dbReference type="PROSITE" id="PS51910"/>
    </source>
</evidence>
<dbReference type="Pfam" id="PF12708">
    <property type="entry name" value="Pect-lyase_RHGA_epim"/>
    <property type="match status" value="2"/>
</dbReference>
<dbReference type="InterPro" id="IPR045321">
    <property type="entry name" value="Cts1-like"/>
</dbReference>
<accession>A0A232LYP7</accession>
<dbReference type="Gene3D" id="2.160.20.10">
    <property type="entry name" value="Single-stranded right-handed beta-helix, Pectin lyase-like"/>
    <property type="match status" value="2"/>
</dbReference>
<proteinExistence type="inferred from homology"/>